<gene>
    <name evidence="1" type="ORF">SAMN04489710_101160</name>
</gene>
<dbReference type="RefSeq" id="WP_092948854.1">
    <property type="nucleotide sequence ID" value="NZ_FOMQ01000001.1"/>
</dbReference>
<protein>
    <submittedName>
        <fullName evidence="1">Uncharacterized protein</fullName>
    </submittedName>
</protein>
<reference evidence="2" key="1">
    <citation type="submission" date="2016-10" db="EMBL/GenBank/DDBJ databases">
        <authorList>
            <person name="Varghese N."/>
            <person name="Submissions S."/>
        </authorList>
    </citation>
    <scope>NUCLEOTIDE SEQUENCE [LARGE SCALE GENOMIC DNA]</scope>
    <source>
        <strain evidence="2">DSM 7481</strain>
    </source>
</reference>
<accession>A0A1I1RJ68</accession>
<evidence type="ECO:0000313" key="1">
    <source>
        <dbReference type="EMBL" id="SFD34067.1"/>
    </source>
</evidence>
<dbReference type="OrthoDB" id="8689649at2"/>
<dbReference type="AlphaFoldDB" id="A0A1I1RJ68"/>
<dbReference type="EMBL" id="FOMQ01000001">
    <property type="protein sequence ID" value="SFD34067.1"/>
    <property type="molecule type" value="Genomic_DNA"/>
</dbReference>
<proteinExistence type="predicted"/>
<evidence type="ECO:0000313" key="2">
    <source>
        <dbReference type="Proteomes" id="UP000199517"/>
    </source>
</evidence>
<organism evidence="1 2">
    <name type="scientific">Paracidovorax konjaci</name>
    <dbReference type="NCBI Taxonomy" id="32040"/>
    <lineage>
        <taxon>Bacteria</taxon>
        <taxon>Pseudomonadati</taxon>
        <taxon>Pseudomonadota</taxon>
        <taxon>Betaproteobacteria</taxon>
        <taxon>Burkholderiales</taxon>
        <taxon>Comamonadaceae</taxon>
        <taxon>Paracidovorax</taxon>
    </lineage>
</organism>
<keyword evidence="2" id="KW-1185">Reference proteome</keyword>
<name>A0A1I1RJ68_9BURK</name>
<dbReference type="Proteomes" id="UP000199517">
    <property type="component" value="Unassembled WGS sequence"/>
</dbReference>
<sequence>MTPQSAQAVGTFLVTPLTRRTESGDYTASVSVRRGMHDRIFRFIQRFDSHALAAHYALDQGRHIALNGAAA</sequence>